<name>A0A523UWT0_UNCAE</name>
<evidence type="ECO:0000259" key="2">
    <source>
        <dbReference type="Pfam" id="PF08308"/>
    </source>
</evidence>
<dbReference type="PANTHER" id="PTHR36194">
    <property type="entry name" value="S-LAYER-LIKE PROTEIN"/>
    <property type="match status" value="1"/>
</dbReference>
<evidence type="ECO:0000313" key="5">
    <source>
        <dbReference type="Proteomes" id="UP000320679"/>
    </source>
</evidence>
<dbReference type="AlphaFoldDB" id="A0A523UWT0"/>
<dbReference type="Proteomes" id="UP000320679">
    <property type="component" value="Unassembled WGS sequence"/>
</dbReference>
<dbReference type="Pfam" id="PF14326">
    <property type="entry name" value="DUF4384"/>
    <property type="match status" value="1"/>
</dbReference>
<dbReference type="Pfam" id="PF08308">
    <property type="entry name" value="PEGA"/>
    <property type="match status" value="2"/>
</dbReference>
<feature type="chain" id="PRO_5021931399" evidence="1">
    <location>
        <begin position="27"/>
        <end position="333"/>
    </location>
</feature>
<comment type="caution">
    <text evidence="4">The sequence shown here is derived from an EMBL/GenBank/DDBJ whole genome shotgun (WGS) entry which is preliminary data.</text>
</comment>
<feature type="domain" description="PEGA" evidence="2">
    <location>
        <begin position="193"/>
        <end position="260"/>
    </location>
</feature>
<dbReference type="InterPro" id="IPR013229">
    <property type="entry name" value="PEGA"/>
</dbReference>
<evidence type="ECO:0000259" key="3">
    <source>
        <dbReference type="Pfam" id="PF14326"/>
    </source>
</evidence>
<gene>
    <name evidence="4" type="ORF">E3J59_02505</name>
</gene>
<proteinExistence type="predicted"/>
<sequence>MKGKRMLFVVMTMLFAAAGILSPALAQERYFQPSKIIVKPTFKIDVWVDKGCGGTYRIGDKLTIYFKSTKDCYLTLFDVSPGGQVRLLFPNRYRTDNFFEANKVHAIPAKDDNFEFEVTPPPGKETIRAVATLTSWYFMSKENLRKGDLFPIISKSTKEFDSNLEKRIRPIPRVDRAIAECTFTVAGITPRYGKIRVTSDPSYARVYLDGNYRGRTPITIHSIRVGEHQIKVTKEDYYDWSETVRVRPDLTNRVFARLEPIPKTGSIYVTSSPSHARVFLDGIERGTTPLPITDIEIGWHQVVIIKEYYRAYLENVYIEGGEELYIDVYLEKI</sequence>
<protein>
    <submittedName>
        <fullName evidence="4">PEGA domain-containing protein</fullName>
    </submittedName>
</protein>
<evidence type="ECO:0000256" key="1">
    <source>
        <dbReference type="SAM" id="SignalP"/>
    </source>
</evidence>
<organism evidence="4 5">
    <name type="scientific">Aerophobetes bacterium</name>
    <dbReference type="NCBI Taxonomy" id="2030807"/>
    <lineage>
        <taxon>Bacteria</taxon>
        <taxon>Candidatus Aerophobota</taxon>
    </lineage>
</organism>
<reference evidence="4 5" key="1">
    <citation type="submission" date="2019-03" db="EMBL/GenBank/DDBJ databases">
        <title>Metabolic potential of uncultured bacteria and archaea associated with petroleum seepage in deep-sea sediments.</title>
        <authorList>
            <person name="Dong X."/>
            <person name="Hubert C."/>
        </authorList>
    </citation>
    <scope>NUCLEOTIDE SEQUENCE [LARGE SCALE GENOMIC DNA]</scope>
    <source>
        <strain evidence="4">E29_bin78</strain>
    </source>
</reference>
<dbReference type="InterPro" id="IPR025493">
    <property type="entry name" value="DUF4384"/>
</dbReference>
<accession>A0A523UWT0</accession>
<feature type="domain" description="DUF4384" evidence="3">
    <location>
        <begin position="55"/>
        <end position="133"/>
    </location>
</feature>
<keyword evidence="1" id="KW-0732">Signal</keyword>
<feature type="domain" description="PEGA" evidence="2">
    <location>
        <begin position="265"/>
        <end position="332"/>
    </location>
</feature>
<dbReference type="EMBL" id="SOJK01000107">
    <property type="protein sequence ID" value="TET46998.1"/>
    <property type="molecule type" value="Genomic_DNA"/>
</dbReference>
<dbReference type="PANTHER" id="PTHR36194:SF1">
    <property type="entry name" value="S-LAYER-LIKE PROTEIN"/>
    <property type="match status" value="1"/>
</dbReference>
<evidence type="ECO:0000313" key="4">
    <source>
        <dbReference type="EMBL" id="TET46998.1"/>
    </source>
</evidence>
<feature type="signal peptide" evidence="1">
    <location>
        <begin position="1"/>
        <end position="26"/>
    </location>
</feature>